<dbReference type="PANTHER" id="PTHR30055">
    <property type="entry name" value="HTH-TYPE TRANSCRIPTIONAL REGULATOR RUTR"/>
    <property type="match status" value="1"/>
</dbReference>
<dbReference type="PRINTS" id="PR00455">
    <property type="entry name" value="HTHTETR"/>
</dbReference>
<feature type="compositionally biased region" description="Low complexity" evidence="3">
    <location>
        <begin position="1"/>
        <end position="15"/>
    </location>
</feature>
<dbReference type="PROSITE" id="PS50977">
    <property type="entry name" value="HTH_TETR_2"/>
    <property type="match status" value="1"/>
</dbReference>
<dbReference type="GO" id="GO:0003700">
    <property type="term" value="F:DNA-binding transcription factor activity"/>
    <property type="evidence" value="ECO:0007669"/>
    <property type="project" value="TreeGrafter"/>
</dbReference>
<accession>A0A021VPD8</accession>
<feature type="domain" description="HTH tetR-type" evidence="4">
    <location>
        <begin position="24"/>
        <end position="84"/>
    </location>
</feature>
<dbReference type="Gene3D" id="1.10.357.10">
    <property type="entry name" value="Tetracycline Repressor, domain 2"/>
    <property type="match status" value="1"/>
</dbReference>
<gene>
    <name evidence="5" type="ORF">N866_03470</name>
</gene>
<dbReference type="InterPro" id="IPR050109">
    <property type="entry name" value="HTH-type_TetR-like_transc_reg"/>
</dbReference>
<reference evidence="5 6" key="1">
    <citation type="submission" date="2014-01" db="EMBL/GenBank/DDBJ databases">
        <title>Actinotalea ferrariae CF5-4.</title>
        <authorList>
            <person name="Chen F."/>
            <person name="Li Y."/>
            <person name="Wang G."/>
        </authorList>
    </citation>
    <scope>NUCLEOTIDE SEQUENCE [LARGE SCALE GENOMIC DNA]</scope>
    <source>
        <strain evidence="5 6">CF5-4</strain>
    </source>
</reference>
<keyword evidence="6" id="KW-1185">Reference proteome</keyword>
<name>A0A021VPD8_9CELL</name>
<protein>
    <submittedName>
        <fullName evidence="5">TetR family transcriptional regulator</fullName>
    </submittedName>
</protein>
<dbReference type="RefSeq" id="WP_052022977.1">
    <property type="nucleotide sequence ID" value="NZ_AXCW01000134.1"/>
</dbReference>
<dbReference type="Pfam" id="PF00440">
    <property type="entry name" value="TetR_N"/>
    <property type="match status" value="1"/>
</dbReference>
<feature type="DNA-binding region" description="H-T-H motif" evidence="2">
    <location>
        <begin position="47"/>
        <end position="66"/>
    </location>
</feature>
<dbReference type="InterPro" id="IPR009057">
    <property type="entry name" value="Homeodomain-like_sf"/>
</dbReference>
<feature type="region of interest" description="Disordered" evidence="3">
    <location>
        <begin position="1"/>
        <end position="23"/>
    </location>
</feature>
<dbReference type="InterPro" id="IPR001647">
    <property type="entry name" value="HTH_TetR"/>
</dbReference>
<evidence type="ECO:0000256" key="3">
    <source>
        <dbReference type="SAM" id="MobiDB-lite"/>
    </source>
</evidence>
<comment type="caution">
    <text evidence="5">The sequence shown here is derived from an EMBL/GenBank/DDBJ whole genome shotgun (WGS) entry which is preliminary data.</text>
</comment>
<organism evidence="5 6">
    <name type="scientific">Actinotalea ferrariae CF5-4</name>
    <dbReference type="NCBI Taxonomy" id="948458"/>
    <lineage>
        <taxon>Bacteria</taxon>
        <taxon>Bacillati</taxon>
        <taxon>Actinomycetota</taxon>
        <taxon>Actinomycetes</taxon>
        <taxon>Micrococcales</taxon>
        <taxon>Cellulomonadaceae</taxon>
        <taxon>Actinotalea</taxon>
    </lineage>
</organism>
<dbReference type="Proteomes" id="UP000019753">
    <property type="component" value="Unassembled WGS sequence"/>
</dbReference>
<evidence type="ECO:0000256" key="1">
    <source>
        <dbReference type="ARBA" id="ARBA00023125"/>
    </source>
</evidence>
<evidence type="ECO:0000259" key="4">
    <source>
        <dbReference type="PROSITE" id="PS50977"/>
    </source>
</evidence>
<evidence type="ECO:0000313" key="6">
    <source>
        <dbReference type="Proteomes" id="UP000019753"/>
    </source>
</evidence>
<sequence>MQHATGAAPAATEVAPRVDSARRQRTRERLMDAAYELFAAQGVHATPIEAIAEAAGFTRGAFYSNFESKTELFFALAEREWRARLDHLRTTFERLLPGEALEGDRLDPEVVTRLVAEIFDSLPDDRLWHLVHAEFELLAMRDPEVAPRFLASTEAVQRELAALLDVTVRSLGLRFVMDPADLTRLVVEQHDAALRDAILSDAEDRSGAARATVMRSLPLLLTRLTEPLDP</sequence>
<dbReference type="OrthoDB" id="7252896at2"/>
<evidence type="ECO:0000256" key="2">
    <source>
        <dbReference type="PROSITE-ProRule" id="PRU00335"/>
    </source>
</evidence>
<dbReference type="GO" id="GO:0000976">
    <property type="term" value="F:transcription cis-regulatory region binding"/>
    <property type="evidence" value="ECO:0007669"/>
    <property type="project" value="TreeGrafter"/>
</dbReference>
<dbReference type="SUPFAM" id="SSF46689">
    <property type="entry name" value="Homeodomain-like"/>
    <property type="match status" value="1"/>
</dbReference>
<evidence type="ECO:0000313" key="5">
    <source>
        <dbReference type="EMBL" id="EYR63054.1"/>
    </source>
</evidence>
<dbReference type="AlphaFoldDB" id="A0A021VPD8"/>
<dbReference type="PANTHER" id="PTHR30055:SF241">
    <property type="entry name" value="TRANSCRIPTIONAL REGULATORY PROTEIN"/>
    <property type="match status" value="1"/>
</dbReference>
<keyword evidence="1 2" id="KW-0238">DNA-binding</keyword>
<proteinExistence type="predicted"/>
<dbReference type="EMBL" id="AXCW01000134">
    <property type="protein sequence ID" value="EYR63054.1"/>
    <property type="molecule type" value="Genomic_DNA"/>
</dbReference>